<feature type="domain" description="DUF4350" evidence="2">
    <location>
        <begin position="65"/>
        <end position="236"/>
    </location>
</feature>
<feature type="region of interest" description="Disordered" evidence="1">
    <location>
        <begin position="1"/>
        <end position="24"/>
    </location>
</feature>
<name>A0A9X3NPZ3_9ACTN</name>
<organism evidence="3 4">
    <name type="scientific">Streptomonospora mangrovi</name>
    <dbReference type="NCBI Taxonomy" id="2883123"/>
    <lineage>
        <taxon>Bacteria</taxon>
        <taxon>Bacillati</taxon>
        <taxon>Actinomycetota</taxon>
        <taxon>Actinomycetes</taxon>
        <taxon>Streptosporangiales</taxon>
        <taxon>Nocardiopsidaceae</taxon>
        <taxon>Streptomonospora</taxon>
    </lineage>
</organism>
<protein>
    <submittedName>
        <fullName evidence="3">DUF4350 domain-containing protein</fullName>
    </submittedName>
</protein>
<keyword evidence="4" id="KW-1185">Reference proteome</keyword>
<evidence type="ECO:0000256" key="1">
    <source>
        <dbReference type="SAM" id="MobiDB-lite"/>
    </source>
</evidence>
<dbReference type="EMBL" id="JAJAQC010000031">
    <property type="protein sequence ID" value="MDA0566161.1"/>
    <property type="molecule type" value="Genomic_DNA"/>
</dbReference>
<evidence type="ECO:0000313" key="4">
    <source>
        <dbReference type="Proteomes" id="UP001140076"/>
    </source>
</evidence>
<evidence type="ECO:0000259" key="2">
    <source>
        <dbReference type="Pfam" id="PF14258"/>
    </source>
</evidence>
<dbReference type="AlphaFoldDB" id="A0A9X3NPZ3"/>
<dbReference type="RefSeq" id="WP_270073420.1">
    <property type="nucleotide sequence ID" value="NZ_JAJAQC010000031.1"/>
</dbReference>
<sequence>MSAPASPATLAPPTPPGESGAPVSAGAADLWRRARGPLAFLGGLVVLALLLSLGAQGNRTGPLEPEDPAPEGARALVQILDSHAGGDVTVARSAADAVEAAGPDTVLVVVGSHRLPADQLADLAQTPGDRVLVRPTTLALEALAPGVRVTGRVDGRVLAPECRLPAARAAGTADLGGELYAADGARACYPDPQGEGHGLVQVATDHGTATVLGTPEPLTNARLDREGNAALLLSLVGGRDVVWLRPEPVAEGGQADIWSLTAPSLRYSLIPLTAALLLLAFWQGRRLGPLVVERLPVVVRASETAEGRAGLYAARRARDRAGAALRSGTLRRLRPALGLAADSAPEAVVTAVAARSGDDPAGLRVLLYGAAPGGAADPYTADDHGLVRLGDDLDRLEGRLR</sequence>
<dbReference type="Proteomes" id="UP001140076">
    <property type="component" value="Unassembled WGS sequence"/>
</dbReference>
<dbReference type="Pfam" id="PF14258">
    <property type="entry name" value="DUF4350"/>
    <property type="match status" value="1"/>
</dbReference>
<dbReference type="InterPro" id="IPR025646">
    <property type="entry name" value="DUF4350"/>
</dbReference>
<proteinExistence type="predicted"/>
<accession>A0A9X3NPZ3</accession>
<gene>
    <name evidence="3" type="ORF">LG943_17830</name>
</gene>
<comment type="caution">
    <text evidence="3">The sequence shown here is derived from an EMBL/GenBank/DDBJ whole genome shotgun (WGS) entry which is preliminary data.</text>
</comment>
<reference evidence="3" key="1">
    <citation type="submission" date="2021-10" db="EMBL/GenBank/DDBJ databases">
        <title>Streptomonospora sp. nov., isolated from mangrove soil.</title>
        <authorList>
            <person name="Chen X."/>
            <person name="Ge X."/>
            <person name="Liu W."/>
        </authorList>
    </citation>
    <scope>NUCLEOTIDE SEQUENCE</scope>
    <source>
        <strain evidence="3">S1-112</strain>
    </source>
</reference>
<evidence type="ECO:0000313" key="3">
    <source>
        <dbReference type="EMBL" id="MDA0566161.1"/>
    </source>
</evidence>